<evidence type="ECO:0000256" key="9">
    <source>
        <dbReference type="ARBA" id="ARBA00023098"/>
    </source>
</evidence>
<dbReference type="Gene3D" id="3.40.640.10">
    <property type="entry name" value="Type I PLP-dependent aspartate aminotransferase-like (Major domain)"/>
    <property type="match status" value="1"/>
</dbReference>
<dbReference type="InterPro" id="IPR015424">
    <property type="entry name" value="PyrdxlP-dep_Trfase"/>
</dbReference>
<dbReference type="GO" id="GO:0046512">
    <property type="term" value="P:sphingosine biosynthetic process"/>
    <property type="evidence" value="ECO:0007669"/>
    <property type="project" value="TreeGrafter"/>
</dbReference>
<keyword evidence="7" id="KW-0663">Pyridoxal phosphate</keyword>
<accession>A0A9P5ZWZ4</accession>
<evidence type="ECO:0000259" key="12">
    <source>
        <dbReference type="Pfam" id="PF00155"/>
    </source>
</evidence>
<evidence type="ECO:0000256" key="10">
    <source>
        <dbReference type="ARBA" id="ARBA00023315"/>
    </source>
</evidence>
<keyword evidence="10" id="KW-0012">Acyltransferase</keyword>
<evidence type="ECO:0000313" key="14">
    <source>
        <dbReference type="Proteomes" id="UP000807025"/>
    </source>
</evidence>
<proteinExistence type="inferred from homology"/>
<keyword evidence="14" id="KW-1185">Reference proteome</keyword>
<name>A0A9P5ZWZ4_PLEER</name>
<evidence type="ECO:0000256" key="2">
    <source>
        <dbReference type="ARBA" id="ARBA00004760"/>
    </source>
</evidence>
<sequence length="577" mass="62751">MSFVGPSSSFDPLFAFLSFSLSKVETAFYSLPGSSVIARYVKSSHQNDPGRTVLELILVVFAIRTLLQSRTRNEKQQKHFIEFDEKEIDELVAEWTPEPLTPQLTATEKSDLAAVPIIAGANGAKPRVTRMAKPVLNLASYNFTGLAGNEHITSRAVETLRRYGLGSCGPSGFYGTIDVHTKFEETVASFLGTEAAILYAQSMATIESVIPAFCKRGDLIIADRHSSFAIRKGLEISRATVRWYEHNDLASLEEVLMTIEKEEKRRLRRRGCLSRLFGRSRIQVKYIVTEGIFERDGAMVDLPKLIELKQKYKYRLILDENMSFGSVGRTGRGLTELYNVPATKIDMIVGSAAIGLGAGGGFCAGTQAVIDHQRSNGMAFVFSASLPALLAVSATEAIQILSSTPSILESLHENTRAARAILDKVDGITIPSHPASPLIHIYLKGNTFSPSSPDATPTRFLHPSSAQNSPTLSIVTKTSSSHGSSKQSHQSPLSLPQLSPAQIALEENILQEIVDEALSQGVLLTRAKRLRGQEVNEPKPSIKLSISGGSGGLTKKDVEKACAVVKSAVAKVLTKRR</sequence>
<keyword evidence="8" id="KW-0746">Sphingolipid metabolism</keyword>
<dbReference type="SUPFAM" id="SSF53383">
    <property type="entry name" value="PLP-dependent transferases"/>
    <property type="match status" value="1"/>
</dbReference>
<comment type="cofactor">
    <cofactor evidence="1">
        <name>pyridoxal 5'-phosphate</name>
        <dbReference type="ChEBI" id="CHEBI:597326"/>
    </cofactor>
</comment>
<dbReference type="OrthoDB" id="3168162at2759"/>
<evidence type="ECO:0000256" key="6">
    <source>
        <dbReference type="ARBA" id="ARBA00022679"/>
    </source>
</evidence>
<dbReference type="GO" id="GO:0046513">
    <property type="term" value="P:ceramide biosynthetic process"/>
    <property type="evidence" value="ECO:0007669"/>
    <property type="project" value="TreeGrafter"/>
</dbReference>
<comment type="caution">
    <text evidence="13">The sequence shown here is derived from an EMBL/GenBank/DDBJ whole genome shotgun (WGS) entry which is preliminary data.</text>
</comment>
<evidence type="ECO:0000256" key="7">
    <source>
        <dbReference type="ARBA" id="ARBA00022898"/>
    </source>
</evidence>
<evidence type="ECO:0000256" key="5">
    <source>
        <dbReference type="ARBA" id="ARBA00013220"/>
    </source>
</evidence>
<evidence type="ECO:0000313" key="13">
    <source>
        <dbReference type="EMBL" id="KAF9495191.1"/>
    </source>
</evidence>
<dbReference type="PANTHER" id="PTHR13693">
    <property type="entry name" value="CLASS II AMINOTRANSFERASE/8-AMINO-7-OXONONANOATE SYNTHASE"/>
    <property type="match status" value="1"/>
</dbReference>
<dbReference type="GO" id="GO:0016020">
    <property type="term" value="C:membrane"/>
    <property type="evidence" value="ECO:0007669"/>
    <property type="project" value="GOC"/>
</dbReference>
<gene>
    <name evidence="13" type="ORF">BDN71DRAFT_1447818</name>
</gene>
<keyword evidence="9" id="KW-0443">Lipid metabolism</keyword>
<dbReference type="InterPro" id="IPR004839">
    <property type="entry name" value="Aminotransferase_I/II_large"/>
</dbReference>
<dbReference type="AlphaFoldDB" id="A0A9P5ZWZ4"/>
<evidence type="ECO:0000256" key="3">
    <source>
        <dbReference type="ARBA" id="ARBA00004991"/>
    </source>
</evidence>
<dbReference type="GO" id="GO:0005783">
    <property type="term" value="C:endoplasmic reticulum"/>
    <property type="evidence" value="ECO:0007669"/>
    <property type="project" value="TreeGrafter"/>
</dbReference>
<feature type="region of interest" description="Disordered" evidence="11">
    <location>
        <begin position="450"/>
        <end position="494"/>
    </location>
</feature>
<comment type="pathway">
    <text evidence="3">Sphingolipid metabolism.</text>
</comment>
<evidence type="ECO:0000256" key="1">
    <source>
        <dbReference type="ARBA" id="ARBA00001933"/>
    </source>
</evidence>
<comment type="similarity">
    <text evidence="4">Belongs to the class-II pyridoxal-phosphate-dependent aminotransferase family.</text>
</comment>
<evidence type="ECO:0000256" key="4">
    <source>
        <dbReference type="ARBA" id="ARBA00008392"/>
    </source>
</evidence>
<dbReference type="InterPro" id="IPR015422">
    <property type="entry name" value="PyrdxlP-dep_Trfase_small"/>
</dbReference>
<keyword evidence="6" id="KW-0808">Transferase</keyword>
<organism evidence="13 14">
    <name type="scientific">Pleurotus eryngii</name>
    <name type="common">Boletus of the steppes</name>
    <dbReference type="NCBI Taxonomy" id="5323"/>
    <lineage>
        <taxon>Eukaryota</taxon>
        <taxon>Fungi</taxon>
        <taxon>Dikarya</taxon>
        <taxon>Basidiomycota</taxon>
        <taxon>Agaricomycotina</taxon>
        <taxon>Agaricomycetes</taxon>
        <taxon>Agaricomycetidae</taxon>
        <taxon>Agaricales</taxon>
        <taxon>Pleurotineae</taxon>
        <taxon>Pleurotaceae</taxon>
        <taxon>Pleurotus</taxon>
    </lineage>
</organism>
<dbReference type="Gene3D" id="3.90.1150.10">
    <property type="entry name" value="Aspartate Aminotransferase, domain 1"/>
    <property type="match status" value="1"/>
</dbReference>
<dbReference type="InterPro" id="IPR015421">
    <property type="entry name" value="PyrdxlP-dep_Trfase_major"/>
</dbReference>
<feature type="domain" description="Aminotransferase class I/classII large" evidence="12">
    <location>
        <begin position="134"/>
        <end position="430"/>
    </location>
</feature>
<comment type="pathway">
    <text evidence="2">Lipid metabolism; sphingolipid metabolism.</text>
</comment>
<dbReference type="Pfam" id="PF00155">
    <property type="entry name" value="Aminotran_1_2"/>
    <property type="match status" value="1"/>
</dbReference>
<reference evidence="13" key="1">
    <citation type="submission" date="2020-11" db="EMBL/GenBank/DDBJ databases">
        <authorList>
            <consortium name="DOE Joint Genome Institute"/>
            <person name="Ahrendt S."/>
            <person name="Riley R."/>
            <person name="Andreopoulos W."/>
            <person name="Labutti K."/>
            <person name="Pangilinan J."/>
            <person name="Ruiz-Duenas F.J."/>
            <person name="Barrasa J.M."/>
            <person name="Sanchez-Garcia M."/>
            <person name="Camarero S."/>
            <person name="Miyauchi S."/>
            <person name="Serrano A."/>
            <person name="Linde D."/>
            <person name="Babiker R."/>
            <person name="Drula E."/>
            <person name="Ayuso-Fernandez I."/>
            <person name="Pacheco R."/>
            <person name="Padilla G."/>
            <person name="Ferreira P."/>
            <person name="Barriuso J."/>
            <person name="Kellner H."/>
            <person name="Castanera R."/>
            <person name="Alfaro M."/>
            <person name="Ramirez L."/>
            <person name="Pisabarro A.G."/>
            <person name="Kuo A."/>
            <person name="Tritt A."/>
            <person name="Lipzen A."/>
            <person name="He G."/>
            <person name="Yan M."/>
            <person name="Ng V."/>
            <person name="Cullen D."/>
            <person name="Martin F."/>
            <person name="Rosso M.-N."/>
            <person name="Henrissat B."/>
            <person name="Hibbett D."/>
            <person name="Martinez A.T."/>
            <person name="Grigoriev I.V."/>
        </authorList>
    </citation>
    <scope>NUCLEOTIDE SEQUENCE</scope>
    <source>
        <strain evidence="13">ATCC 90797</strain>
    </source>
</reference>
<dbReference type="EC" id="2.3.1.50" evidence="5"/>
<dbReference type="GO" id="GO:0030170">
    <property type="term" value="F:pyridoxal phosphate binding"/>
    <property type="evidence" value="ECO:0007669"/>
    <property type="project" value="InterPro"/>
</dbReference>
<dbReference type="InterPro" id="IPR050087">
    <property type="entry name" value="AON_synthase_class-II"/>
</dbReference>
<protein>
    <recommendedName>
        <fullName evidence="5">serine C-palmitoyltransferase</fullName>
        <ecNumber evidence="5">2.3.1.50</ecNumber>
    </recommendedName>
</protein>
<evidence type="ECO:0000256" key="11">
    <source>
        <dbReference type="SAM" id="MobiDB-lite"/>
    </source>
</evidence>
<feature type="compositionally biased region" description="Polar residues" evidence="11">
    <location>
        <begin position="464"/>
        <end position="475"/>
    </location>
</feature>
<dbReference type="Proteomes" id="UP000807025">
    <property type="component" value="Unassembled WGS sequence"/>
</dbReference>
<dbReference type="GO" id="GO:0004758">
    <property type="term" value="F:serine C-palmitoyltransferase activity"/>
    <property type="evidence" value="ECO:0007669"/>
    <property type="project" value="TreeGrafter"/>
</dbReference>
<evidence type="ECO:0000256" key="8">
    <source>
        <dbReference type="ARBA" id="ARBA00022919"/>
    </source>
</evidence>
<dbReference type="EMBL" id="MU154564">
    <property type="protein sequence ID" value="KAF9495191.1"/>
    <property type="molecule type" value="Genomic_DNA"/>
</dbReference>
<feature type="compositionally biased region" description="Low complexity" evidence="11">
    <location>
        <begin position="476"/>
        <end position="494"/>
    </location>
</feature>
<dbReference type="PANTHER" id="PTHR13693:SF2">
    <property type="entry name" value="SERINE PALMITOYLTRANSFERASE 1"/>
    <property type="match status" value="1"/>
</dbReference>